<reference evidence="2" key="2">
    <citation type="submission" date="2015-01" db="EMBL/GenBank/DDBJ databases">
        <title>Evolutionary Origins and Diversification of the Mycorrhizal Mutualists.</title>
        <authorList>
            <consortium name="DOE Joint Genome Institute"/>
            <consortium name="Mycorrhizal Genomics Consortium"/>
            <person name="Kohler A."/>
            <person name="Kuo A."/>
            <person name="Nagy L.G."/>
            <person name="Floudas D."/>
            <person name="Copeland A."/>
            <person name="Barry K.W."/>
            <person name="Cichocki N."/>
            <person name="Veneault-Fourrey C."/>
            <person name="LaButti K."/>
            <person name="Lindquist E.A."/>
            <person name="Lipzen A."/>
            <person name="Lundell T."/>
            <person name="Morin E."/>
            <person name="Murat C."/>
            <person name="Riley R."/>
            <person name="Ohm R."/>
            <person name="Sun H."/>
            <person name="Tunlid A."/>
            <person name="Henrissat B."/>
            <person name="Grigoriev I.V."/>
            <person name="Hibbett D.S."/>
            <person name="Martin F."/>
        </authorList>
    </citation>
    <scope>NUCLEOTIDE SEQUENCE [LARGE SCALE GENOMIC DNA]</scope>
    <source>
        <strain evidence="2">UH-Slu-Lm8-n1</strain>
    </source>
</reference>
<gene>
    <name evidence="1" type="ORF">CY34DRAFT_614483</name>
</gene>
<accession>A0A0D0A3I4</accession>
<organism evidence="1 2">
    <name type="scientific">Suillus luteus UH-Slu-Lm8-n1</name>
    <dbReference type="NCBI Taxonomy" id="930992"/>
    <lineage>
        <taxon>Eukaryota</taxon>
        <taxon>Fungi</taxon>
        <taxon>Dikarya</taxon>
        <taxon>Basidiomycota</taxon>
        <taxon>Agaricomycotina</taxon>
        <taxon>Agaricomycetes</taxon>
        <taxon>Agaricomycetidae</taxon>
        <taxon>Boletales</taxon>
        <taxon>Suillineae</taxon>
        <taxon>Suillaceae</taxon>
        <taxon>Suillus</taxon>
    </lineage>
</organism>
<evidence type="ECO:0000313" key="2">
    <source>
        <dbReference type="Proteomes" id="UP000054485"/>
    </source>
</evidence>
<keyword evidence="2" id="KW-1185">Reference proteome</keyword>
<dbReference type="Proteomes" id="UP000054485">
    <property type="component" value="Unassembled WGS sequence"/>
</dbReference>
<sequence>MTVFLLSSSIESLPTAHGRPSYDRYDGTIFAMDKRIFYWRFRVTTSTLVNFTLSQRLKSDCMYRFSSSLWTR</sequence>
<name>A0A0D0A3I4_9AGAM</name>
<dbReference type="AlphaFoldDB" id="A0A0D0A3I4"/>
<protein>
    <submittedName>
        <fullName evidence="1">Uncharacterized protein</fullName>
    </submittedName>
</protein>
<proteinExistence type="predicted"/>
<dbReference type="EMBL" id="KN835188">
    <property type="protein sequence ID" value="KIK44540.1"/>
    <property type="molecule type" value="Genomic_DNA"/>
</dbReference>
<reference evidence="1 2" key="1">
    <citation type="submission" date="2014-04" db="EMBL/GenBank/DDBJ databases">
        <authorList>
            <consortium name="DOE Joint Genome Institute"/>
            <person name="Kuo A."/>
            <person name="Ruytinx J."/>
            <person name="Rineau F."/>
            <person name="Colpaert J."/>
            <person name="Kohler A."/>
            <person name="Nagy L.G."/>
            <person name="Floudas D."/>
            <person name="Copeland A."/>
            <person name="Barry K.W."/>
            <person name="Cichocki N."/>
            <person name="Veneault-Fourrey C."/>
            <person name="LaButti K."/>
            <person name="Lindquist E.A."/>
            <person name="Lipzen A."/>
            <person name="Lundell T."/>
            <person name="Morin E."/>
            <person name="Murat C."/>
            <person name="Sun H."/>
            <person name="Tunlid A."/>
            <person name="Henrissat B."/>
            <person name="Grigoriev I.V."/>
            <person name="Hibbett D.S."/>
            <person name="Martin F."/>
            <person name="Nordberg H.P."/>
            <person name="Cantor M.N."/>
            <person name="Hua S.X."/>
        </authorList>
    </citation>
    <scope>NUCLEOTIDE SEQUENCE [LARGE SCALE GENOMIC DNA]</scope>
    <source>
        <strain evidence="1 2">UH-Slu-Lm8-n1</strain>
    </source>
</reference>
<evidence type="ECO:0000313" key="1">
    <source>
        <dbReference type="EMBL" id="KIK44540.1"/>
    </source>
</evidence>
<dbReference type="InParanoid" id="A0A0D0A3I4"/>
<dbReference type="HOGENOM" id="CLU_2723906_0_0_1"/>